<evidence type="ECO:0000313" key="9">
    <source>
        <dbReference type="Proteomes" id="UP000823891"/>
    </source>
</evidence>
<gene>
    <name evidence="8" type="ORF">H9761_20080</name>
</gene>
<evidence type="ECO:0000259" key="7">
    <source>
        <dbReference type="Pfam" id="PF08281"/>
    </source>
</evidence>
<reference evidence="8" key="2">
    <citation type="submission" date="2021-04" db="EMBL/GenBank/DDBJ databases">
        <authorList>
            <person name="Gilroy R."/>
        </authorList>
    </citation>
    <scope>NUCLEOTIDE SEQUENCE</scope>
    <source>
        <strain evidence="8">USAMLcec2-132</strain>
    </source>
</reference>
<feature type="domain" description="RNA polymerase sigma-70 region 2" evidence="6">
    <location>
        <begin position="10"/>
        <end position="75"/>
    </location>
</feature>
<keyword evidence="4" id="KW-0238">DNA-binding</keyword>
<dbReference type="InterPro" id="IPR014284">
    <property type="entry name" value="RNA_pol_sigma-70_dom"/>
</dbReference>
<feature type="domain" description="RNA polymerase sigma factor 70 region 4 type 2" evidence="7">
    <location>
        <begin position="107"/>
        <end position="159"/>
    </location>
</feature>
<dbReference type="Gene3D" id="1.10.1740.10">
    <property type="match status" value="1"/>
</dbReference>
<dbReference type="Proteomes" id="UP000823891">
    <property type="component" value="Unassembled WGS sequence"/>
</dbReference>
<dbReference type="PANTHER" id="PTHR43133:SF8">
    <property type="entry name" value="RNA POLYMERASE SIGMA FACTOR HI_1459-RELATED"/>
    <property type="match status" value="1"/>
</dbReference>
<dbReference type="NCBIfam" id="TIGR02937">
    <property type="entry name" value="sigma70-ECF"/>
    <property type="match status" value="1"/>
</dbReference>
<keyword evidence="5" id="KW-0804">Transcription</keyword>
<name>A0A9D2SRV7_9FIRM</name>
<protein>
    <submittedName>
        <fullName evidence="8">RNA polymerase sigma factor</fullName>
    </submittedName>
</protein>
<dbReference type="SUPFAM" id="SSF88946">
    <property type="entry name" value="Sigma2 domain of RNA polymerase sigma factors"/>
    <property type="match status" value="1"/>
</dbReference>
<proteinExistence type="inferred from homology"/>
<dbReference type="InterPro" id="IPR007627">
    <property type="entry name" value="RNA_pol_sigma70_r2"/>
</dbReference>
<evidence type="ECO:0000259" key="6">
    <source>
        <dbReference type="Pfam" id="PF04542"/>
    </source>
</evidence>
<dbReference type="InterPro" id="IPR036388">
    <property type="entry name" value="WH-like_DNA-bd_sf"/>
</dbReference>
<dbReference type="InterPro" id="IPR036390">
    <property type="entry name" value="WH_DNA-bd_sf"/>
</dbReference>
<evidence type="ECO:0000256" key="4">
    <source>
        <dbReference type="ARBA" id="ARBA00023125"/>
    </source>
</evidence>
<keyword evidence="2" id="KW-0805">Transcription regulation</keyword>
<comment type="caution">
    <text evidence="8">The sequence shown here is derived from an EMBL/GenBank/DDBJ whole genome shotgun (WGS) entry which is preliminary data.</text>
</comment>
<evidence type="ECO:0000256" key="2">
    <source>
        <dbReference type="ARBA" id="ARBA00023015"/>
    </source>
</evidence>
<dbReference type="AlphaFoldDB" id="A0A9D2SRV7"/>
<dbReference type="InterPro" id="IPR013324">
    <property type="entry name" value="RNA_pol_sigma_r3/r4-like"/>
</dbReference>
<dbReference type="InterPro" id="IPR039425">
    <property type="entry name" value="RNA_pol_sigma-70-like"/>
</dbReference>
<sequence length="554" mass="62879">MKRQDAEKIITEYLKPIFGFALKRCKSMQDAEDLSQEIVLKAFRALLAREDVADAGRFIWTVAHNALSNYYRDTAKSMVGVSIDEVSELIADPASLMDEDDDAEALRRLQTEIAYLSGLQRRIVIAYYFENRRQADIAEALGIPLGTVKWHLFEAKKELKRGMDTMRKASELKFNPVSFQSISVNGEIGTKAPGDILRSTLAQNICYCVRNKAQTVNEISEALGVSPVYVETEAAYLEENGFLQAQRDKYIVNFIISEASEELLLMQNDMYRKAAGLFANDLYDELTASGLPDSPGILCGQTDGAFSQKASEADRNFLLWTLIPFIAAGSGGKLLKESISFEEAATLRPDGGHNIVNAVVVPDQITLPADYVSMKNWCGPMWNTQDGLEMWQIDSEWSRREPARERNVSEEMRKTLALYEWEQKHSLSEFDYAWLAERGYLKTVRDDKGRLQSSWQLVALANAEIRRKLLAMGERIREKYRDDFAALKAPYEKAVLESVPAHLRKMKAYELQFVFYADGWFLLHCIVRLLENGKLREPTEDQRRALTTLIAPVI</sequence>
<dbReference type="Pfam" id="PF08281">
    <property type="entry name" value="Sigma70_r4_2"/>
    <property type="match status" value="1"/>
</dbReference>
<dbReference type="EMBL" id="DWWS01000074">
    <property type="protein sequence ID" value="HJC25963.1"/>
    <property type="molecule type" value="Genomic_DNA"/>
</dbReference>
<dbReference type="Pfam" id="PF04542">
    <property type="entry name" value="Sigma70_r2"/>
    <property type="match status" value="1"/>
</dbReference>
<evidence type="ECO:0000256" key="5">
    <source>
        <dbReference type="ARBA" id="ARBA00023163"/>
    </source>
</evidence>
<dbReference type="SUPFAM" id="SSF46785">
    <property type="entry name" value="Winged helix' DNA-binding domain"/>
    <property type="match status" value="1"/>
</dbReference>
<dbReference type="InterPro" id="IPR013249">
    <property type="entry name" value="RNA_pol_sigma70_r4_t2"/>
</dbReference>
<dbReference type="GO" id="GO:0016987">
    <property type="term" value="F:sigma factor activity"/>
    <property type="evidence" value="ECO:0007669"/>
    <property type="project" value="UniProtKB-KW"/>
</dbReference>
<reference evidence="8" key="1">
    <citation type="journal article" date="2021" name="PeerJ">
        <title>Extensive microbial diversity within the chicken gut microbiome revealed by metagenomics and culture.</title>
        <authorList>
            <person name="Gilroy R."/>
            <person name="Ravi A."/>
            <person name="Getino M."/>
            <person name="Pursley I."/>
            <person name="Horton D.L."/>
            <person name="Alikhan N.F."/>
            <person name="Baker D."/>
            <person name="Gharbi K."/>
            <person name="Hall N."/>
            <person name="Watson M."/>
            <person name="Adriaenssens E.M."/>
            <person name="Foster-Nyarko E."/>
            <person name="Jarju S."/>
            <person name="Secka A."/>
            <person name="Antonio M."/>
            <person name="Oren A."/>
            <person name="Chaudhuri R.R."/>
            <person name="La Ragione R."/>
            <person name="Hildebrand F."/>
            <person name="Pallen M.J."/>
        </authorList>
    </citation>
    <scope>NUCLEOTIDE SEQUENCE</scope>
    <source>
        <strain evidence="8">USAMLcec2-132</strain>
    </source>
</reference>
<evidence type="ECO:0000256" key="3">
    <source>
        <dbReference type="ARBA" id="ARBA00023082"/>
    </source>
</evidence>
<accession>A0A9D2SRV7</accession>
<evidence type="ECO:0000313" key="8">
    <source>
        <dbReference type="EMBL" id="HJC25963.1"/>
    </source>
</evidence>
<dbReference type="GO" id="GO:0006352">
    <property type="term" value="P:DNA-templated transcription initiation"/>
    <property type="evidence" value="ECO:0007669"/>
    <property type="project" value="InterPro"/>
</dbReference>
<comment type="similarity">
    <text evidence="1">Belongs to the sigma-70 factor family. ECF subfamily.</text>
</comment>
<dbReference type="InterPro" id="IPR013325">
    <property type="entry name" value="RNA_pol_sigma_r2"/>
</dbReference>
<dbReference type="Gene3D" id="1.10.10.10">
    <property type="entry name" value="Winged helix-like DNA-binding domain superfamily/Winged helix DNA-binding domain"/>
    <property type="match status" value="1"/>
</dbReference>
<organism evidence="8 9">
    <name type="scientific">Candidatus Eisenbergiella merdavium</name>
    <dbReference type="NCBI Taxonomy" id="2838551"/>
    <lineage>
        <taxon>Bacteria</taxon>
        <taxon>Bacillati</taxon>
        <taxon>Bacillota</taxon>
        <taxon>Clostridia</taxon>
        <taxon>Lachnospirales</taxon>
        <taxon>Lachnospiraceae</taxon>
        <taxon>Eisenbergiella</taxon>
    </lineage>
</organism>
<dbReference type="PANTHER" id="PTHR43133">
    <property type="entry name" value="RNA POLYMERASE ECF-TYPE SIGMA FACTO"/>
    <property type="match status" value="1"/>
</dbReference>
<dbReference type="SUPFAM" id="SSF88659">
    <property type="entry name" value="Sigma3 and sigma4 domains of RNA polymerase sigma factors"/>
    <property type="match status" value="1"/>
</dbReference>
<dbReference type="GO" id="GO:0003677">
    <property type="term" value="F:DNA binding"/>
    <property type="evidence" value="ECO:0007669"/>
    <property type="project" value="UniProtKB-KW"/>
</dbReference>
<evidence type="ECO:0000256" key="1">
    <source>
        <dbReference type="ARBA" id="ARBA00010641"/>
    </source>
</evidence>
<keyword evidence="3" id="KW-0731">Sigma factor</keyword>